<name>A0A1M6J001_9BACT</name>
<reference evidence="2 3" key="1">
    <citation type="submission" date="2016-11" db="EMBL/GenBank/DDBJ databases">
        <authorList>
            <person name="Jaros S."/>
            <person name="Januszkiewicz K."/>
            <person name="Wedrychowicz H."/>
        </authorList>
    </citation>
    <scope>NUCLEOTIDE SEQUENCE [LARGE SCALE GENOMIC DNA]</scope>
    <source>
        <strain evidence="2 3">DSM 21074</strain>
    </source>
</reference>
<evidence type="ECO:0000313" key="3">
    <source>
        <dbReference type="Proteomes" id="UP000184418"/>
    </source>
</evidence>
<organism evidence="2 3">
    <name type="scientific">Hymenobacter daecheongensis DSM 21074</name>
    <dbReference type="NCBI Taxonomy" id="1121955"/>
    <lineage>
        <taxon>Bacteria</taxon>
        <taxon>Pseudomonadati</taxon>
        <taxon>Bacteroidota</taxon>
        <taxon>Cytophagia</taxon>
        <taxon>Cytophagales</taxon>
        <taxon>Hymenobacteraceae</taxon>
        <taxon>Hymenobacter</taxon>
    </lineage>
</organism>
<gene>
    <name evidence="2" type="ORF">SAMN02745146_3037</name>
</gene>
<dbReference type="AlphaFoldDB" id="A0A1M6J001"/>
<keyword evidence="3" id="KW-1185">Reference proteome</keyword>
<evidence type="ECO:0000256" key="1">
    <source>
        <dbReference type="SAM" id="MobiDB-lite"/>
    </source>
</evidence>
<proteinExistence type="predicted"/>
<accession>A0A1M6J001</accession>
<dbReference type="STRING" id="1121955.SAMN02745146_3037"/>
<evidence type="ECO:0000313" key="2">
    <source>
        <dbReference type="EMBL" id="SHJ39989.1"/>
    </source>
</evidence>
<sequence>MNFHKLQNHFWQLYAVERFSGNVTLLYFYWLNRFNAGLNGVFWPTEYPRWSKQVEADLGITDKPLAAARKVLEQRGLLYYREGSKSKAPIWSLSPIVRKNSGQHEGVSRINSDKSESIAPHISRNNSGQLVGLPLALAGETPDSIRRRHKPVLEQEDKNKKNAEAGADFSEDFAACPASKIDAVPTPSEGVGAPDASDKALAFVPEMAALWHVSQEHNERSWTKLTRFALEQAALGKLDYLREQFAGFKSYFGNSGLTPHNQDKYTGHDGQMPPYSGTWCECDWVAKAKERTPKPLNGASPVPTRASVSISSTPKTFR</sequence>
<dbReference type="RefSeq" id="WP_073110736.1">
    <property type="nucleotide sequence ID" value="NZ_FQYN01000006.1"/>
</dbReference>
<protein>
    <submittedName>
        <fullName evidence="2">Uncharacterized protein</fullName>
    </submittedName>
</protein>
<dbReference type="EMBL" id="FQYN01000006">
    <property type="protein sequence ID" value="SHJ39989.1"/>
    <property type="molecule type" value="Genomic_DNA"/>
</dbReference>
<dbReference type="Proteomes" id="UP000184418">
    <property type="component" value="Unassembled WGS sequence"/>
</dbReference>
<feature type="region of interest" description="Disordered" evidence="1">
    <location>
        <begin position="291"/>
        <end position="318"/>
    </location>
</feature>
<feature type="compositionally biased region" description="Polar residues" evidence="1">
    <location>
        <begin position="306"/>
        <end position="318"/>
    </location>
</feature>
<dbReference type="OrthoDB" id="882748at2"/>